<reference evidence="2" key="1">
    <citation type="submission" date="2018-06" db="EMBL/GenBank/DDBJ databases">
        <authorList>
            <person name="Zhirakovskaya E."/>
        </authorList>
    </citation>
    <scope>NUCLEOTIDE SEQUENCE</scope>
</reference>
<dbReference type="CDD" id="cd00158">
    <property type="entry name" value="RHOD"/>
    <property type="match status" value="1"/>
</dbReference>
<proteinExistence type="predicted"/>
<dbReference type="GO" id="GO:0004792">
    <property type="term" value="F:thiosulfate-cyanide sulfurtransferase activity"/>
    <property type="evidence" value="ECO:0007669"/>
    <property type="project" value="TreeGrafter"/>
</dbReference>
<dbReference type="SUPFAM" id="SSF52821">
    <property type="entry name" value="Rhodanese/Cell cycle control phosphatase"/>
    <property type="match status" value="1"/>
</dbReference>
<dbReference type="PANTHER" id="PTHR44086">
    <property type="entry name" value="THIOSULFATE SULFURTRANSFERASE RDL2, MITOCHONDRIAL-RELATED"/>
    <property type="match status" value="1"/>
</dbReference>
<name>A0A3B0ZEF0_9ZZZZ</name>
<dbReference type="InterPro" id="IPR001763">
    <property type="entry name" value="Rhodanese-like_dom"/>
</dbReference>
<gene>
    <name evidence="2" type="ORF">MNBD_GAMMA22-2822</name>
</gene>
<dbReference type="Pfam" id="PF00581">
    <property type="entry name" value="Rhodanese"/>
    <property type="match status" value="1"/>
</dbReference>
<dbReference type="InterPro" id="IPR036873">
    <property type="entry name" value="Rhodanese-like_dom_sf"/>
</dbReference>
<dbReference type="EMBL" id="UOFS01000006">
    <property type="protein sequence ID" value="VAW91805.1"/>
    <property type="molecule type" value="Genomic_DNA"/>
</dbReference>
<organism evidence="2">
    <name type="scientific">hydrothermal vent metagenome</name>
    <dbReference type="NCBI Taxonomy" id="652676"/>
    <lineage>
        <taxon>unclassified sequences</taxon>
        <taxon>metagenomes</taxon>
        <taxon>ecological metagenomes</taxon>
    </lineage>
</organism>
<dbReference type="SMART" id="SM00450">
    <property type="entry name" value="RHOD"/>
    <property type="match status" value="1"/>
</dbReference>
<dbReference type="AlphaFoldDB" id="A0A3B0ZEF0"/>
<dbReference type="Gene3D" id="3.40.250.10">
    <property type="entry name" value="Rhodanese-like domain"/>
    <property type="match status" value="1"/>
</dbReference>
<dbReference type="PANTHER" id="PTHR44086:SF10">
    <property type="entry name" value="THIOSULFATE SULFURTRANSFERASE_RHODANESE-LIKE DOMAIN-CONTAINING PROTEIN 3"/>
    <property type="match status" value="1"/>
</dbReference>
<protein>
    <recommendedName>
        <fullName evidence="1">Rhodanese domain-containing protein</fullName>
    </recommendedName>
</protein>
<evidence type="ECO:0000313" key="2">
    <source>
        <dbReference type="EMBL" id="VAW91805.1"/>
    </source>
</evidence>
<accession>A0A3B0ZEF0</accession>
<dbReference type="PROSITE" id="PS50206">
    <property type="entry name" value="RHODANESE_3"/>
    <property type="match status" value="1"/>
</dbReference>
<sequence length="106" mass="11774">MQLVKEIEINELKTMLDQVKPTVKLIDVRNTAEVARGKIPGSENMPLHTVPLHQESIKEHEKVILYCHSGARSAQACNYLSNLGHENVYNLRGGILAWVNNGNSVG</sequence>
<feature type="domain" description="Rhodanese" evidence="1">
    <location>
        <begin position="19"/>
        <end position="100"/>
    </location>
</feature>
<evidence type="ECO:0000259" key="1">
    <source>
        <dbReference type="PROSITE" id="PS50206"/>
    </source>
</evidence>